<comment type="similarity">
    <text evidence="1">Belongs to the peptidase C40 family.</text>
</comment>
<dbReference type="InterPro" id="IPR041382">
    <property type="entry name" value="SH3_16"/>
</dbReference>
<proteinExistence type="inferred from homology"/>
<keyword evidence="4" id="KW-0788">Thiol protease</keyword>
<name>A0A2W4ZC78_9SPHN</name>
<evidence type="ECO:0000313" key="7">
    <source>
        <dbReference type="Proteomes" id="UP000248614"/>
    </source>
</evidence>
<reference evidence="6 7" key="1">
    <citation type="submission" date="2017-08" db="EMBL/GenBank/DDBJ databases">
        <title>Infants hospitalized years apart are colonized by the same room-sourced microbial strains.</title>
        <authorList>
            <person name="Brooks B."/>
            <person name="Olm M.R."/>
            <person name="Firek B.A."/>
            <person name="Baker R."/>
            <person name="Thomas B.C."/>
            <person name="Morowitz M.J."/>
            <person name="Banfield J.F."/>
        </authorList>
    </citation>
    <scope>NUCLEOTIDE SEQUENCE [LARGE SCALE GENOMIC DNA]</scope>
    <source>
        <strain evidence="6">S2_018_000_R3_110</strain>
    </source>
</reference>
<protein>
    <submittedName>
        <fullName evidence="6">Glycoside hydrolase</fullName>
    </submittedName>
</protein>
<evidence type="ECO:0000259" key="5">
    <source>
        <dbReference type="PROSITE" id="PS51935"/>
    </source>
</evidence>
<dbReference type="AlphaFoldDB" id="A0A2W4ZC78"/>
<sequence length="315" mass="32780">MPTSATSSSRRPAKGQIFLQSSGSSWAATASTITGDTPARRRFALRTRSVVLDSRIDAVRRDLADIRLAERVFAPHYAVPVRLSVGRSTPILDAGDGGIVSQALAGEPFDVLEFTSTHGWGRSPIDGSVGFVACDSLVERFDVSHVVIGPGTIVHADRSTARPLPLALPVGVRVAATPVDDGWCEVDGGYVPSIALRPLDAAAGDAVDHALALRGVPAVAGGRSGDGVDAAGLIFLAASLAGARPPRFADLQAAQFGTPLAAGDPLRRGDLLFFADHVAMLVDSDTAIHADTTVRCEPVAALDRFGPVTARRRPA</sequence>
<accession>A0A2W4ZC78</accession>
<dbReference type="InterPro" id="IPR000064">
    <property type="entry name" value="NLP_P60_dom"/>
</dbReference>
<feature type="domain" description="NlpC/P60" evidence="5">
    <location>
        <begin position="200"/>
        <end position="315"/>
    </location>
</feature>
<keyword evidence="3 6" id="KW-0378">Hydrolase</keyword>
<dbReference type="Pfam" id="PF18348">
    <property type="entry name" value="SH3_16"/>
    <property type="match status" value="1"/>
</dbReference>
<evidence type="ECO:0000256" key="4">
    <source>
        <dbReference type="ARBA" id="ARBA00022807"/>
    </source>
</evidence>
<organism evidence="6 7">
    <name type="scientific">Sphingomonas hengshuiensis</name>
    <dbReference type="NCBI Taxonomy" id="1609977"/>
    <lineage>
        <taxon>Bacteria</taxon>
        <taxon>Pseudomonadati</taxon>
        <taxon>Pseudomonadota</taxon>
        <taxon>Alphaproteobacteria</taxon>
        <taxon>Sphingomonadales</taxon>
        <taxon>Sphingomonadaceae</taxon>
        <taxon>Sphingomonas</taxon>
    </lineage>
</organism>
<evidence type="ECO:0000256" key="3">
    <source>
        <dbReference type="ARBA" id="ARBA00022801"/>
    </source>
</evidence>
<gene>
    <name evidence="6" type="ORF">DI632_03415</name>
</gene>
<dbReference type="Pfam" id="PF00877">
    <property type="entry name" value="NLPC_P60"/>
    <property type="match status" value="1"/>
</dbReference>
<evidence type="ECO:0000256" key="2">
    <source>
        <dbReference type="ARBA" id="ARBA00022670"/>
    </source>
</evidence>
<keyword evidence="2" id="KW-0645">Protease</keyword>
<dbReference type="PROSITE" id="PS51935">
    <property type="entry name" value="NLPC_P60"/>
    <property type="match status" value="1"/>
</dbReference>
<comment type="caution">
    <text evidence="6">The sequence shown here is derived from an EMBL/GenBank/DDBJ whole genome shotgun (WGS) entry which is preliminary data.</text>
</comment>
<dbReference type="InterPro" id="IPR038765">
    <property type="entry name" value="Papain-like_cys_pep_sf"/>
</dbReference>
<evidence type="ECO:0000256" key="1">
    <source>
        <dbReference type="ARBA" id="ARBA00007074"/>
    </source>
</evidence>
<dbReference type="Proteomes" id="UP000248614">
    <property type="component" value="Unassembled WGS sequence"/>
</dbReference>
<evidence type="ECO:0000313" key="6">
    <source>
        <dbReference type="EMBL" id="PZO79973.1"/>
    </source>
</evidence>
<dbReference type="EMBL" id="QFNF01000005">
    <property type="protein sequence ID" value="PZO79973.1"/>
    <property type="molecule type" value="Genomic_DNA"/>
</dbReference>
<dbReference type="Gene3D" id="3.90.1720.10">
    <property type="entry name" value="endopeptidase domain like (from Nostoc punctiforme)"/>
    <property type="match status" value="1"/>
</dbReference>
<dbReference type="SUPFAM" id="SSF54001">
    <property type="entry name" value="Cysteine proteinases"/>
    <property type="match status" value="1"/>
</dbReference>
<dbReference type="GO" id="GO:0008234">
    <property type="term" value="F:cysteine-type peptidase activity"/>
    <property type="evidence" value="ECO:0007669"/>
    <property type="project" value="UniProtKB-KW"/>
</dbReference>
<dbReference type="GO" id="GO:0006508">
    <property type="term" value="P:proteolysis"/>
    <property type="evidence" value="ECO:0007669"/>
    <property type="project" value="UniProtKB-KW"/>
</dbReference>